<keyword evidence="1" id="KW-0732">Signal</keyword>
<evidence type="ECO:0000256" key="1">
    <source>
        <dbReference type="SAM" id="SignalP"/>
    </source>
</evidence>
<dbReference type="SUPFAM" id="SSF53850">
    <property type="entry name" value="Periplasmic binding protein-like II"/>
    <property type="match status" value="1"/>
</dbReference>
<evidence type="ECO:0000313" key="3">
    <source>
        <dbReference type="Proteomes" id="UP000541033"/>
    </source>
</evidence>
<dbReference type="AlphaFoldDB" id="A0A7X5R221"/>
<protein>
    <submittedName>
        <fullName evidence="2">Raffinose/stachyose/melibiose transport system substrate-binding protein</fullName>
    </submittedName>
</protein>
<organism evidence="2 3">
    <name type="scientific">Lysinibacter cavernae</name>
    <dbReference type="NCBI Taxonomy" id="1640652"/>
    <lineage>
        <taxon>Bacteria</taxon>
        <taxon>Bacillati</taxon>
        <taxon>Actinomycetota</taxon>
        <taxon>Actinomycetes</taxon>
        <taxon>Micrococcales</taxon>
        <taxon>Microbacteriaceae</taxon>
        <taxon>Lysinibacter</taxon>
    </lineage>
</organism>
<evidence type="ECO:0000313" key="2">
    <source>
        <dbReference type="EMBL" id="NIH54042.1"/>
    </source>
</evidence>
<dbReference type="InterPro" id="IPR050490">
    <property type="entry name" value="Bact_solute-bd_prot1"/>
</dbReference>
<feature type="signal peptide" evidence="1">
    <location>
        <begin position="1"/>
        <end position="31"/>
    </location>
</feature>
<dbReference type="PROSITE" id="PS51257">
    <property type="entry name" value="PROKAR_LIPOPROTEIN"/>
    <property type="match status" value="1"/>
</dbReference>
<dbReference type="Proteomes" id="UP000541033">
    <property type="component" value="Unassembled WGS sequence"/>
</dbReference>
<gene>
    <name evidence="2" type="ORF">FHX76_001910</name>
</gene>
<dbReference type="PANTHER" id="PTHR43649:SF12">
    <property type="entry name" value="DIACETYLCHITOBIOSE BINDING PROTEIN DASA"/>
    <property type="match status" value="1"/>
</dbReference>
<dbReference type="Gene3D" id="3.40.190.10">
    <property type="entry name" value="Periplasmic binding protein-like II"/>
    <property type="match status" value="2"/>
</dbReference>
<dbReference type="Pfam" id="PF01547">
    <property type="entry name" value="SBP_bac_1"/>
    <property type="match status" value="1"/>
</dbReference>
<dbReference type="InterPro" id="IPR006059">
    <property type="entry name" value="SBP"/>
</dbReference>
<dbReference type="RefSeq" id="WP_167150132.1">
    <property type="nucleotide sequence ID" value="NZ_JAAMOX010000001.1"/>
</dbReference>
<feature type="chain" id="PRO_5031548117" evidence="1">
    <location>
        <begin position="32"/>
        <end position="434"/>
    </location>
</feature>
<proteinExistence type="predicted"/>
<accession>A0A7X5R221</accession>
<dbReference type="PANTHER" id="PTHR43649">
    <property type="entry name" value="ARABINOSE-BINDING PROTEIN-RELATED"/>
    <property type="match status" value="1"/>
</dbReference>
<dbReference type="EMBL" id="JAAMOX010000001">
    <property type="protein sequence ID" value="NIH54042.1"/>
    <property type="molecule type" value="Genomic_DNA"/>
</dbReference>
<reference evidence="2 3" key="1">
    <citation type="submission" date="2020-02" db="EMBL/GenBank/DDBJ databases">
        <title>Sequencing the genomes of 1000 actinobacteria strains.</title>
        <authorList>
            <person name="Klenk H.-P."/>
        </authorList>
    </citation>
    <scope>NUCLEOTIDE SEQUENCE [LARGE SCALE GENOMIC DNA]</scope>
    <source>
        <strain evidence="2 3">DSM 27960</strain>
    </source>
</reference>
<name>A0A7X5R221_9MICO</name>
<keyword evidence="3" id="KW-1185">Reference proteome</keyword>
<comment type="caution">
    <text evidence="2">The sequence shown here is derived from an EMBL/GenBank/DDBJ whole genome shotgun (WGS) entry which is preliminary data.</text>
</comment>
<sequence>MKPSRILTVTAIAAATLLTVAGCSPSSSSTAAGGGSAENCSGDVTNLSVWSWRTEDVKTYEKIFDAFEQENPCITIEFQAFKNTEYQQILQTGLGGSDGPDVAQVRAYGQLQPFVEGGSLVALDDIVPEVKDFDETTLNGAKGKADGKIYGVPFATQTLQVYYNKKIFKDNNLEVPTTWDEFVDVNEALVKAGITPLSVGARDAWILPMVHDIFGSAQYGGSEFEAKILAGDTTFDDPNYVGSIETLKSLEPFMPKDVVGVSYTDSQVLFTSEQAAMFPGGSFELSFFQKQNPNLDLGVFQAPIPKDSVLDHSVTPSYADGNWAISATSKKQEAAETLTKWFATAEFGQLVADELKQFSPVPGVTYNDPVMKETWDLYQEASSPYLLLVDFRYGQPLGSDLMGEGGQQLFLGELDAAGVASKIQTGVSQWFTPR</sequence>